<keyword evidence="2" id="KW-0812">Transmembrane</keyword>
<feature type="region of interest" description="Disordered" evidence="1">
    <location>
        <begin position="249"/>
        <end position="292"/>
    </location>
</feature>
<keyword evidence="2" id="KW-1133">Transmembrane helix</keyword>
<evidence type="ECO:0000256" key="2">
    <source>
        <dbReference type="SAM" id="Phobius"/>
    </source>
</evidence>
<name>M2YET7_9MICC</name>
<evidence type="ECO:0000256" key="1">
    <source>
        <dbReference type="SAM" id="MobiDB-lite"/>
    </source>
</evidence>
<dbReference type="EMBL" id="ANHZ02000005">
    <property type="protein sequence ID" value="EME37109.1"/>
    <property type="molecule type" value="Genomic_DNA"/>
</dbReference>
<feature type="transmembrane region" description="Helical" evidence="2">
    <location>
        <begin position="24"/>
        <end position="44"/>
    </location>
</feature>
<keyword evidence="2" id="KW-0472">Membrane</keyword>
<dbReference type="AlphaFoldDB" id="M2YET7"/>
<feature type="transmembrane region" description="Helical" evidence="2">
    <location>
        <begin position="171"/>
        <end position="190"/>
    </location>
</feature>
<comment type="caution">
    <text evidence="3">The sequence shown here is derived from an EMBL/GenBank/DDBJ whole genome shotgun (WGS) entry which is preliminary data.</text>
</comment>
<feature type="transmembrane region" description="Helical" evidence="2">
    <location>
        <begin position="81"/>
        <end position="98"/>
    </location>
</feature>
<keyword evidence="4" id="KW-1185">Reference proteome</keyword>
<feature type="compositionally biased region" description="Low complexity" evidence="1">
    <location>
        <begin position="253"/>
        <end position="267"/>
    </location>
</feature>
<feature type="compositionally biased region" description="Basic and acidic residues" evidence="1">
    <location>
        <begin position="282"/>
        <end position="292"/>
    </location>
</feature>
<feature type="transmembrane region" description="Helical" evidence="2">
    <location>
        <begin position="105"/>
        <end position="126"/>
    </location>
</feature>
<evidence type="ECO:0000313" key="3">
    <source>
        <dbReference type="EMBL" id="EME37109.1"/>
    </source>
</evidence>
<dbReference type="Proteomes" id="UP000009877">
    <property type="component" value="Unassembled WGS sequence"/>
</dbReference>
<proteinExistence type="predicted"/>
<feature type="transmembrane region" description="Helical" evidence="2">
    <location>
        <begin position="196"/>
        <end position="218"/>
    </location>
</feature>
<feature type="transmembrane region" description="Helical" evidence="2">
    <location>
        <begin position="146"/>
        <end position="164"/>
    </location>
</feature>
<dbReference type="SUPFAM" id="SSF48317">
    <property type="entry name" value="Acid phosphatase/Vanadium-dependent haloperoxidase"/>
    <property type="match status" value="1"/>
</dbReference>
<reference evidence="3 4" key="1">
    <citation type="journal article" date="2014" name="Genome Announc.">
        <title>Draft Genome Sequence of Kocuria palustris PEL.</title>
        <authorList>
            <person name="Sharma G."/>
            <person name="Khatri I."/>
            <person name="Subramanian S."/>
        </authorList>
    </citation>
    <scope>NUCLEOTIDE SEQUENCE [LARGE SCALE GENOMIC DNA]</scope>
    <source>
        <strain evidence="3 4">PEL</strain>
    </source>
</reference>
<sequence>MSTPAQSSSPSPDRATWHLPQLEHWIIVPLIVVLAIGAIGRIVSLTPEVGAAESQVLAALDPVRSGLLLAVAGFVHGIFSAPWVYGIIAALTAWLALVKRSGRDAAGFAVTAVTMVVVASTAQQIIGRPAPGLGDGVLTAEVGSSLPSAAVCAAIGISLSFLVASRRHISGMAVLLAGAGVSLAVALSALLTSSAYVLDVVLSLPVAWAGVVLGCGLANRVVPAMAERFGWGLPRADRKLAHRQAPRYSDAETAYARSESRSTAAASAHRDLDDGPITEELPVIREDDAAAA</sequence>
<gene>
    <name evidence="3" type="ORF">C884_02023</name>
</gene>
<organism evidence="3 4">
    <name type="scientific">Kocuria palustris PEL</name>
    <dbReference type="NCBI Taxonomy" id="1236550"/>
    <lineage>
        <taxon>Bacteria</taxon>
        <taxon>Bacillati</taxon>
        <taxon>Actinomycetota</taxon>
        <taxon>Actinomycetes</taxon>
        <taxon>Micrococcales</taxon>
        <taxon>Micrococcaceae</taxon>
        <taxon>Kocuria</taxon>
    </lineage>
</organism>
<protein>
    <submittedName>
        <fullName evidence="3">Uncharacterized protein</fullName>
    </submittedName>
</protein>
<dbReference type="RefSeq" id="WP_006214022.1">
    <property type="nucleotide sequence ID" value="NZ_ANHZ02000005.1"/>
</dbReference>
<dbReference type="InterPro" id="IPR036938">
    <property type="entry name" value="PAP2/HPO_sf"/>
</dbReference>
<accession>M2YET7</accession>
<evidence type="ECO:0000313" key="4">
    <source>
        <dbReference type="Proteomes" id="UP000009877"/>
    </source>
</evidence>